<dbReference type="SUPFAM" id="SSF109709">
    <property type="entry name" value="KorB DNA-binding domain-like"/>
    <property type="match status" value="1"/>
</dbReference>
<reference evidence="2" key="1">
    <citation type="journal article" date="2015" name="Nature">
        <title>Complex archaea that bridge the gap between prokaryotes and eukaryotes.</title>
        <authorList>
            <person name="Spang A."/>
            <person name="Saw J.H."/>
            <person name="Jorgensen S.L."/>
            <person name="Zaremba-Niedzwiedzka K."/>
            <person name="Martijn J."/>
            <person name="Lind A.E."/>
            <person name="van Eijk R."/>
            <person name="Schleper C."/>
            <person name="Guy L."/>
            <person name="Ettema T.J."/>
        </authorList>
    </citation>
    <scope>NUCLEOTIDE SEQUENCE</scope>
</reference>
<dbReference type="EMBL" id="LAZR01000420">
    <property type="protein sequence ID" value="KKN69737.1"/>
    <property type="molecule type" value="Genomic_DNA"/>
</dbReference>
<dbReference type="GO" id="GO:0005694">
    <property type="term" value="C:chromosome"/>
    <property type="evidence" value="ECO:0007669"/>
    <property type="project" value="TreeGrafter"/>
</dbReference>
<evidence type="ECO:0000313" key="2">
    <source>
        <dbReference type="EMBL" id="KKN69737.1"/>
    </source>
</evidence>
<protein>
    <recommendedName>
        <fullName evidence="1">ParB-like N-terminal domain-containing protein</fullName>
    </recommendedName>
</protein>
<dbReference type="SMART" id="SM00470">
    <property type="entry name" value="ParB"/>
    <property type="match status" value="1"/>
</dbReference>
<dbReference type="Pfam" id="PF02195">
    <property type="entry name" value="ParB_N"/>
    <property type="match status" value="1"/>
</dbReference>
<dbReference type="PANTHER" id="PTHR33375">
    <property type="entry name" value="CHROMOSOME-PARTITIONING PROTEIN PARB-RELATED"/>
    <property type="match status" value="1"/>
</dbReference>
<organism evidence="2">
    <name type="scientific">marine sediment metagenome</name>
    <dbReference type="NCBI Taxonomy" id="412755"/>
    <lineage>
        <taxon>unclassified sequences</taxon>
        <taxon>metagenomes</taxon>
        <taxon>ecological metagenomes</taxon>
    </lineage>
</organism>
<gene>
    <name evidence="2" type="ORF">LCGC14_0438370</name>
</gene>
<dbReference type="InterPro" id="IPR003115">
    <property type="entry name" value="ParB_N"/>
</dbReference>
<name>A0A0F9T4H6_9ZZZZ</name>
<sequence length="610" mass="66981">MNDQTPLNQATRTVPLSALHLSPLNPRQDHDADDIAALAKSLEINGIMQNLNVLENSEGLGVVAGGRRLRALELLTKDGTALENGALIDFDAIPIHVTTDETMARSWAGAEGATQRPLHPAEEIRAYAAMADQGNTPELIAAAFGQTRTHVMRRLKLASLSPSSIDALRRNLISLDVAQVLTLVGAPDRQQDALMLATDRNFNASQLRRQLMEGNVPSDDRRVIFIGLVLYLAEGGTLDEDLFSDQSRLHNADLIDTLFKAKLTKKAEDLQASAGVARVIPIFESYVGYQHFDGMQQLYRDPVDLPEADQARYDRLMEKGGDEIFSEAELAEIDALEERMLGDFDANEYAEATLFINVEHKGTIEVSRPYMERENRNAAGAGDSASPVAPKPPVTQTGIADLRIIQRAAFQTEMLKHPELALDLLAFQLSHDIYSYSGPFNVTVSDQNTPPGSVDNVHLDARLKSGINDLGGDVEAAFQTFQDMGKKHRNTVLSQALVRTMNAPFGSQINLALMTKLGVSPRSIWTPSADNFFKACRAELLDSIWRKLVIQDGEDDSEMQRFGNLKKGEKTKELEALFNDASTQEALLLTRDQIAAIDAWLPDEIAGDAA</sequence>
<proteinExistence type="predicted"/>
<dbReference type="PANTHER" id="PTHR33375:SF7">
    <property type="entry name" value="CHROMOSOME 2-PARTITIONING PROTEIN PARB-RELATED"/>
    <property type="match status" value="1"/>
</dbReference>
<dbReference type="GO" id="GO:0007059">
    <property type="term" value="P:chromosome segregation"/>
    <property type="evidence" value="ECO:0007669"/>
    <property type="project" value="TreeGrafter"/>
</dbReference>
<comment type="caution">
    <text evidence="2">The sequence shown here is derived from an EMBL/GenBank/DDBJ whole genome shotgun (WGS) entry which is preliminary data.</text>
</comment>
<evidence type="ECO:0000259" key="1">
    <source>
        <dbReference type="SMART" id="SM00470"/>
    </source>
</evidence>
<accession>A0A0F9T4H6</accession>
<dbReference type="AlphaFoldDB" id="A0A0F9T4H6"/>
<dbReference type="InterPro" id="IPR041468">
    <property type="entry name" value="HTH_ParB/Spo0J"/>
</dbReference>
<dbReference type="InterPro" id="IPR050336">
    <property type="entry name" value="Chromosome_partition/occlusion"/>
</dbReference>
<dbReference type="InterPro" id="IPR036086">
    <property type="entry name" value="ParB/Sulfiredoxin_sf"/>
</dbReference>
<dbReference type="Pfam" id="PF17762">
    <property type="entry name" value="HTH_ParB"/>
    <property type="match status" value="1"/>
</dbReference>
<feature type="domain" description="ParB-like N-terminal" evidence="1">
    <location>
        <begin position="12"/>
        <end position="111"/>
    </location>
</feature>
<dbReference type="Gene3D" id="1.10.10.2830">
    <property type="match status" value="1"/>
</dbReference>
<dbReference type="Gene3D" id="3.90.1530.30">
    <property type="match status" value="1"/>
</dbReference>
<dbReference type="SUPFAM" id="SSF110849">
    <property type="entry name" value="ParB/Sulfiredoxin"/>
    <property type="match status" value="1"/>
</dbReference>